<feature type="chain" id="PRO_5040961964" evidence="1">
    <location>
        <begin position="17"/>
        <end position="624"/>
    </location>
</feature>
<dbReference type="EMBL" id="BRXY01000215">
    <property type="protein sequence ID" value="GMH77923.1"/>
    <property type="molecule type" value="Genomic_DNA"/>
</dbReference>
<name>A0A9W7EID2_9STRA</name>
<sequence>MQLSLVSLLGCALTAAATPENPLLDLLEDHLSQKNLGSSQSRNSQGLYDSPSDLKAYYNKCEGFATKLVCDFLRNEAQNKGLTPLEHYNNVIGDDNHYEGEIGFGAEPSGIQYPYCSWRYMYSQLNRSNSAWNVAFPDQNSIYHASLVYFNEDDEFVIKGPNIPYVRYFSLQTYDPTAASLDSVIDYQMRTEFNSGSNAYNNATCGEAGDAQGSFDIRITAHGMKYSDNGFINELAALPLDRSHGFFFLFLRLYDPQPYPEDNDSWSKKMSPMIDECYGVEGVENMEEAKRWGWVCPPTLKRTNTHSGLMTELPYCVAGRDNNFKNYNQGAAPGRLCLLRPNSKDNLFLPANDNMHGMFRNHDANYLIGCALHNREEDEDKEKPHLRGRTSRTGDLWARVAGELPLTANSLYDSPYVGDPTNFDIRYISISSINRSPPSAVMKSVKDDEIIAHLKAREGELSRNRNYVLWFGPDEESLPPVARKEGGMYMPWPREQLEDENGTVTFGDLVPYPGILYREIISQGQTLSDDEVDYSQGITDIIRDRCYGSEPFYDKVASETRQTRNLRPYCYEEMCCGDSPPECCRERRHIHSTMRQHYPKIDYYFVDGEGRLTEAEDLGAGTAK</sequence>
<dbReference type="AlphaFoldDB" id="A0A9W7EID2"/>
<comment type="caution">
    <text evidence="2">The sequence shown here is derived from an EMBL/GenBank/DDBJ whole genome shotgun (WGS) entry which is preliminary data.</text>
</comment>
<dbReference type="OrthoDB" id="189127at2759"/>
<reference evidence="3" key="1">
    <citation type="journal article" date="2023" name="Commun. Biol.">
        <title>Genome analysis of Parmales, the sister group of diatoms, reveals the evolutionary specialization of diatoms from phago-mixotrophs to photoautotrophs.</title>
        <authorList>
            <person name="Ban H."/>
            <person name="Sato S."/>
            <person name="Yoshikawa S."/>
            <person name="Yamada K."/>
            <person name="Nakamura Y."/>
            <person name="Ichinomiya M."/>
            <person name="Sato N."/>
            <person name="Blanc-Mathieu R."/>
            <person name="Endo H."/>
            <person name="Kuwata A."/>
            <person name="Ogata H."/>
        </authorList>
    </citation>
    <scope>NUCLEOTIDE SEQUENCE [LARGE SCALE GENOMIC DNA]</scope>
    <source>
        <strain evidence="3">NIES 3701</strain>
    </source>
</reference>
<evidence type="ECO:0000256" key="1">
    <source>
        <dbReference type="SAM" id="SignalP"/>
    </source>
</evidence>
<dbReference type="Proteomes" id="UP001165085">
    <property type="component" value="Unassembled WGS sequence"/>
</dbReference>
<proteinExistence type="predicted"/>
<gene>
    <name evidence="2" type="ORF">TrST_g7824</name>
</gene>
<organism evidence="2 3">
    <name type="scientific">Triparma strigata</name>
    <dbReference type="NCBI Taxonomy" id="1606541"/>
    <lineage>
        <taxon>Eukaryota</taxon>
        <taxon>Sar</taxon>
        <taxon>Stramenopiles</taxon>
        <taxon>Ochrophyta</taxon>
        <taxon>Bolidophyceae</taxon>
        <taxon>Parmales</taxon>
        <taxon>Triparmaceae</taxon>
        <taxon>Triparma</taxon>
    </lineage>
</organism>
<accession>A0A9W7EID2</accession>
<evidence type="ECO:0000313" key="3">
    <source>
        <dbReference type="Proteomes" id="UP001165085"/>
    </source>
</evidence>
<protein>
    <submittedName>
        <fullName evidence="2">Uncharacterized protein</fullName>
    </submittedName>
</protein>
<keyword evidence="3" id="KW-1185">Reference proteome</keyword>
<evidence type="ECO:0000313" key="2">
    <source>
        <dbReference type="EMBL" id="GMH77923.1"/>
    </source>
</evidence>
<keyword evidence="1" id="KW-0732">Signal</keyword>
<feature type="signal peptide" evidence="1">
    <location>
        <begin position="1"/>
        <end position="16"/>
    </location>
</feature>